<gene>
    <name evidence="1" type="ORF">ADN01_00345</name>
</gene>
<evidence type="ECO:0000313" key="2">
    <source>
        <dbReference type="Proteomes" id="UP000050501"/>
    </source>
</evidence>
<name>A0A0P6Y5Z3_9CHLR</name>
<accession>A0A0P6Y5Z3</accession>
<proteinExistence type="predicted"/>
<keyword evidence="2" id="KW-1185">Reference proteome</keyword>
<organism evidence="1 2">
    <name type="scientific">Levilinea saccharolytica</name>
    <dbReference type="NCBI Taxonomy" id="229921"/>
    <lineage>
        <taxon>Bacteria</taxon>
        <taxon>Bacillati</taxon>
        <taxon>Chloroflexota</taxon>
        <taxon>Anaerolineae</taxon>
        <taxon>Anaerolineales</taxon>
        <taxon>Anaerolineaceae</taxon>
        <taxon>Levilinea</taxon>
    </lineage>
</organism>
<protein>
    <submittedName>
        <fullName evidence="1">Uncharacterized protein</fullName>
    </submittedName>
</protein>
<reference evidence="1 2" key="1">
    <citation type="submission" date="2015-07" db="EMBL/GenBank/DDBJ databases">
        <title>Genome sequence of Levilinea saccharolytica DSM 16555.</title>
        <authorList>
            <person name="Hemp J."/>
            <person name="Ward L.M."/>
            <person name="Pace L.A."/>
            <person name="Fischer W.W."/>
        </authorList>
    </citation>
    <scope>NUCLEOTIDE SEQUENCE [LARGE SCALE GENOMIC DNA]</scope>
    <source>
        <strain evidence="1 2">KIBI-1</strain>
    </source>
</reference>
<dbReference type="EMBL" id="LGCM01000002">
    <property type="protein sequence ID" value="KPL91772.1"/>
    <property type="molecule type" value="Genomic_DNA"/>
</dbReference>
<dbReference type="OrthoDB" id="166137at2"/>
<dbReference type="AlphaFoldDB" id="A0A0P6Y5Z3"/>
<dbReference type="RefSeq" id="WP_062417989.1">
    <property type="nucleotide sequence ID" value="NZ_DF967974.1"/>
</dbReference>
<sequence>MDSALLDRICAQVYRQFPEVKGARPKVSPYPNQQSSLTFRAKASLPDGRSLSHTVRVIVDAAGKITKTTTSRS</sequence>
<dbReference type="STRING" id="229921.ADN01_00345"/>
<evidence type="ECO:0000313" key="1">
    <source>
        <dbReference type="EMBL" id="KPL91772.1"/>
    </source>
</evidence>
<comment type="caution">
    <text evidence="1">The sequence shown here is derived from an EMBL/GenBank/DDBJ whole genome shotgun (WGS) entry which is preliminary data.</text>
</comment>
<dbReference type="Proteomes" id="UP000050501">
    <property type="component" value="Unassembled WGS sequence"/>
</dbReference>